<evidence type="ECO:0000313" key="6">
    <source>
        <dbReference type="Proteomes" id="UP000648187"/>
    </source>
</evidence>
<dbReference type="AlphaFoldDB" id="A0A835G700"/>
<keyword evidence="2" id="KW-0732">Signal</keyword>
<dbReference type="PROSITE" id="PS51155">
    <property type="entry name" value="CHIT_BIND_RR_2"/>
    <property type="match status" value="2"/>
</dbReference>
<evidence type="ECO:0000256" key="4">
    <source>
        <dbReference type="SAM" id="MobiDB-lite"/>
    </source>
</evidence>
<dbReference type="Proteomes" id="UP000648187">
    <property type="component" value="Unassembled WGS sequence"/>
</dbReference>
<accession>A0A835G700</accession>
<sequence length="813" mass="88104">MARTNNSDHAIDCDVDCTDMNTVRDGTHRDIGQIVVPEMDDKPQLGDSLFIVVIRIHRISCCGVSPGCQAGQDLPPSQRPGIGRICLLEAPRQSNGFQDQNGAFSNNQNGAFSSNGFANSDAQSDAYSGFEARPVERAQAAFERNVAILRQDNSNDGETYAYAYETENGISAEENGVATNGVQAQGGYSYTGDDGKVYSVRYTADENGFQPQGDHLPTSPPVPAEILKALEQNARDEAAGIYDDGSYTENKYAADSQQQYYDSNAQAINYNSAQSNNYNAQSNNYNSAQSSNYNAESNNYNNAQSNNYNSAQSSNYNSESNNYNNAQSNNYNNAQSNNYNNAQSNNYNAESNNYNNAQSNDYNAQRKNYNRAQSNNYNAQSNYNTAQSDYNAQANFNAQSNYNHADTTSALIRNDASGSSNNVNAVQKAYLPPFAQANTDAIVTNNALLRNNAAGSSSSVAGVQRAYLPPVAQLQRNGARPSFNARDGYRYQLHSQLLGSKFCTTQEHKMKLFIVLAAVALAQAAKLDRTYLPPNAEASSGSAFLQTPRQYTADENGFQPQGDHLPTPHPIPEEILKALEQNARDEAAGIFDDAAVALAQAAKLDRTYLPPNAEASAGSAFLQTPRQSNVFQGQTGAFSSNSNAQSGAYSGFEARPVERAQAAFERNAAILRQDNSNDGETYAYAYETENGISAEENGVATNGVQAQGGYSYTGDDGKVYSLRYTADENGFQPQGDHIPTPHPIPEEILKALEQNARDEAAGIFDDGSYNEAKYDSNARSDAAAGVQKAYLPPFAQKAGARQSSFDARAGYRY</sequence>
<evidence type="ECO:0008006" key="7">
    <source>
        <dbReference type="Google" id="ProtNLM"/>
    </source>
</evidence>
<dbReference type="GO" id="GO:0008010">
    <property type="term" value="F:structural constituent of chitin-based larval cuticle"/>
    <property type="evidence" value="ECO:0007669"/>
    <property type="project" value="TreeGrafter"/>
</dbReference>
<dbReference type="InterPro" id="IPR031311">
    <property type="entry name" value="CHIT_BIND_RR_consensus"/>
</dbReference>
<dbReference type="EMBL" id="JACKWZ010000266">
    <property type="protein sequence ID" value="KAF9410364.1"/>
    <property type="molecule type" value="Genomic_DNA"/>
</dbReference>
<gene>
    <name evidence="5" type="ORF">HW555_010543</name>
</gene>
<name>A0A835G700_SPOEX</name>
<dbReference type="Pfam" id="PF00379">
    <property type="entry name" value="Chitin_bind_4"/>
    <property type="match status" value="3"/>
</dbReference>
<evidence type="ECO:0000256" key="2">
    <source>
        <dbReference type="ARBA" id="ARBA00022729"/>
    </source>
</evidence>
<keyword evidence="6" id="KW-1185">Reference proteome</keyword>
<dbReference type="PRINTS" id="PR00947">
    <property type="entry name" value="CUTICLE"/>
</dbReference>
<keyword evidence="1 3" id="KW-0193">Cuticle</keyword>
<dbReference type="PANTHER" id="PTHR10380:SF173">
    <property type="entry name" value="CUTICULAR PROTEIN 47EF, ISOFORM C-RELATED"/>
    <property type="match status" value="1"/>
</dbReference>
<dbReference type="PROSITE" id="PS00233">
    <property type="entry name" value="CHIT_BIND_RR_1"/>
    <property type="match status" value="2"/>
</dbReference>
<dbReference type="InterPro" id="IPR000618">
    <property type="entry name" value="Insect_cuticle"/>
</dbReference>
<dbReference type="PANTHER" id="PTHR10380">
    <property type="entry name" value="CUTICLE PROTEIN"/>
    <property type="match status" value="1"/>
</dbReference>
<proteinExistence type="predicted"/>
<dbReference type="GO" id="GO:0062129">
    <property type="term" value="C:chitin-based extracellular matrix"/>
    <property type="evidence" value="ECO:0007669"/>
    <property type="project" value="TreeGrafter"/>
</dbReference>
<feature type="region of interest" description="Disordered" evidence="4">
    <location>
        <begin position="275"/>
        <end position="361"/>
    </location>
</feature>
<evidence type="ECO:0000256" key="1">
    <source>
        <dbReference type="ARBA" id="ARBA00022460"/>
    </source>
</evidence>
<organism evidence="5 6">
    <name type="scientific">Spodoptera exigua</name>
    <name type="common">Beet armyworm</name>
    <name type="synonym">Noctua fulgens</name>
    <dbReference type="NCBI Taxonomy" id="7107"/>
    <lineage>
        <taxon>Eukaryota</taxon>
        <taxon>Metazoa</taxon>
        <taxon>Ecdysozoa</taxon>
        <taxon>Arthropoda</taxon>
        <taxon>Hexapoda</taxon>
        <taxon>Insecta</taxon>
        <taxon>Pterygota</taxon>
        <taxon>Neoptera</taxon>
        <taxon>Endopterygota</taxon>
        <taxon>Lepidoptera</taxon>
        <taxon>Glossata</taxon>
        <taxon>Ditrysia</taxon>
        <taxon>Noctuoidea</taxon>
        <taxon>Noctuidae</taxon>
        <taxon>Amphipyrinae</taxon>
        <taxon>Spodoptera</taxon>
    </lineage>
</organism>
<evidence type="ECO:0000313" key="5">
    <source>
        <dbReference type="EMBL" id="KAF9410364.1"/>
    </source>
</evidence>
<dbReference type="InterPro" id="IPR050468">
    <property type="entry name" value="Cuticle_Struct_Prot"/>
</dbReference>
<protein>
    <recommendedName>
        <fullName evidence="7">Cuticular protein RR-1</fullName>
    </recommendedName>
</protein>
<reference evidence="5" key="1">
    <citation type="submission" date="2020-08" db="EMBL/GenBank/DDBJ databases">
        <title>Spodoptera exigua strain:BAW_Kor-Di-RS1 Genome sequencing and assembly.</title>
        <authorList>
            <person name="Kim J."/>
            <person name="Nam H.Y."/>
            <person name="Kwon M."/>
            <person name="Choi J.H."/>
            <person name="Cho S.R."/>
            <person name="Kim G.-H."/>
        </authorList>
    </citation>
    <scope>NUCLEOTIDE SEQUENCE</scope>
    <source>
        <strain evidence="5">BAW_Kor-Di-RS1</strain>
        <tissue evidence="5">Whole-body</tissue>
    </source>
</reference>
<comment type="caution">
    <text evidence="5">The sequence shown here is derived from an EMBL/GenBank/DDBJ whole genome shotgun (WGS) entry which is preliminary data.</text>
</comment>
<evidence type="ECO:0000256" key="3">
    <source>
        <dbReference type="PROSITE-ProRule" id="PRU00497"/>
    </source>
</evidence>